<dbReference type="EC" id="3.1.1.1" evidence="4"/>
<dbReference type="InterPro" id="IPR050565">
    <property type="entry name" value="LYPA1-2/EST-like"/>
</dbReference>
<dbReference type="PANTHER" id="PTHR10655">
    <property type="entry name" value="LYSOPHOSPHOLIPASE-RELATED"/>
    <property type="match status" value="1"/>
</dbReference>
<keyword evidence="2 4" id="KW-0378">Hydrolase</keyword>
<dbReference type="SUPFAM" id="SSF53474">
    <property type="entry name" value="alpha/beta-Hydrolases"/>
    <property type="match status" value="1"/>
</dbReference>
<dbReference type="GeneID" id="92743484"/>
<accession>A0AAX3FHZ5</accession>
<dbReference type="PANTHER" id="PTHR10655:SF17">
    <property type="entry name" value="LYSOPHOSPHOLIPASE-LIKE PROTEIN 1"/>
    <property type="match status" value="1"/>
</dbReference>
<dbReference type="EMBL" id="LR134310">
    <property type="protein sequence ID" value="VEE90560.1"/>
    <property type="molecule type" value="Genomic_DNA"/>
</dbReference>
<evidence type="ECO:0000256" key="1">
    <source>
        <dbReference type="ARBA" id="ARBA00006499"/>
    </source>
</evidence>
<reference evidence="4 5" key="1">
    <citation type="submission" date="2018-12" db="EMBL/GenBank/DDBJ databases">
        <authorList>
            <consortium name="Pathogen Informatics"/>
        </authorList>
    </citation>
    <scope>NUCLEOTIDE SEQUENCE [LARGE SCALE GENOMIC DNA]</scope>
    <source>
        <strain evidence="4 5">NCTC8529</strain>
    </source>
</reference>
<dbReference type="InterPro" id="IPR029058">
    <property type="entry name" value="AB_hydrolase_fold"/>
</dbReference>
<dbReference type="RefSeq" id="WP_039197968.1">
    <property type="nucleotide sequence ID" value="NZ_LR134310.1"/>
</dbReference>
<dbReference type="Gene3D" id="3.40.50.1820">
    <property type="entry name" value="alpha/beta hydrolase"/>
    <property type="match status" value="1"/>
</dbReference>
<protein>
    <submittedName>
        <fullName evidence="4">Phospholipase/carboxylesterase</fullName>
        <ecNumber evidence="4">3.1.1.1</ecNumber>
    </submittedName>
</protein>
<organism evidence="4 5">
    <name type="scientific">Actinobacillus equuli</name>
    <dbReference type="NCBI Taxonomy" id="718"/>
    <lineage>
        <taxon>Bacteria</taxon>
        <taxon>Pseudomonadati</taxon>
        <taxon>Pseudomonadota</taxon>
        <taxon>Gammaproteobacteria</taxon>
        <taxon>Pasteurellales</taxon>
        <taxon>Pasteurellaceae</taxon>
        <taxon>Actinobacillus</taxon>
    </lineage>
</organism>
<sequence>MANILIPHCEPLVVPSAKNPENPTACVIFLHGLTTSGLQFRPVAEYLAKLLPNVKFVLPSAPVWFVKWANAPVSGWYDLLGDNFLVEEDGEGIQCAVNYVHKLIDEQIAQGIPSERIFLSGFSQGCAISLLAGTTYSKPLGGIVGLSGYLPLANQWQDSGYFTPILWLHGSQDLLITLTQIEQGKQMLAKNRDFTFKIYPIEHFVAMPEVEEMGKWIQSKL</sequence>
<dbReference type="AlphaFoldDB" id="A0AAX3FHZ5"/>
<dbReference type="GO" id="GO:0106435">
    <property type="term" value="F:carboxylesterase activity"/>
    <property type="evidence" value="ECO:0007669"/>
    <property type="project" value="UniProtKB-EC"/>
</dbReference>
<dbReference type="Proteomes" id="UP000268529">
    <property type="component" value="Chromosome"/>
</dbReference>
<evidence type="ECO:0000313" key="5">
    <source>
        <dbReference type="Proteomes" id="UP000268529"/>
    </source>
</evidence>
<gene>
    <name evidence="4" type="primary">estB</name>
    <name evidence="4" type="ORF">NCTC8529_00869</name>
</gene>
<feature type="domain" description="Phospholipase/carboxylesterase/thioesterase" evidence="3">
    <location>
        <begin position="21"/>
        <end position="218"/>
    </location>
</feature>
<proteinExistence type="inferred from homology"/>
<dbReference type="Pfam" id="PF02230">
    <property type="entry name" value="Abhydrolase_2"/>
    <property type="match status" value="1"/>
</dbReference>
<evidence type="ECO:0000313" key="4">
    <source>
        <dbReference type="EMBL" id="VEE90560.1"/>
    </source>
</evidence>
<evidence type="ECO:0000259" key="3">
    <source>
        <dbReference type="Pfam" id="PF02230"/>
    </source>
</evidence>
<name>A0AAX3FHZ5_ACTEU</name>
<dbReference type="InterPro" id="IPR003140">
    <property type="entry name" value="PLipase/COase/thioEstase"/>
</dbReference>
<comment type="similarity">
    <text evidence="1">Belongs to the AB hydrolase superfamily. AB hydrolase 2 family.</text>
</comment>
<evidence type="ECO:0000256" key="2">
    <source>
        <dbReference type="ARBA" id="ARBA00022801"/>
    </source>
</evidence>